<accession>A0A6G0YU76</accession>
<dbReference type="AlphaFoldDB" id="A0A6G0YU76"/>
<dbReference type="EMBL" id="VUJU01002364">
    <property type="protein sequence ID" value="KAF0761536.1"/>
    <property type="molecule type" value="Genomic_DNA"/>
</dbReference>
<proteinExistence type="predicted"/>
<keyword evidence="2" id="KW-1185">Reference proteome</keyword>
<sequence length="90" mass="10661">ANDAPPENNVEKILFILLKIAIFERTENSSVELNTFMKPKTQDISYFFKFHPYQPKDPFSLFSSNKIFFRENGTNRIWLTFDESSKKLFC</sequence>
<protein>
    <submittedName>
        <fullName evidence="1">Zinc finger MYM-type protein 1</fullName>
    </submittedName>
</protein>
<dbReference type="OrthoDB" id="10483416at2759"/>
<name>A0A6G0YU76_APHCR</name>
<comment type="caution">
    <text evidence="1">The sequence shown here is derived from an EMBL/GenBank/DDBJ whole genome shotgun (WGS) entry which is preliminary data.</text>
</comment>
<dbReference type="Proteomes" id="UP000478052">
    <property type="component" value="Unassembled WGS sequence"/>
</dbReference>
<evidence type="ECO:0000313" key="2">
    <source>
        <dbReference type="Proteomes" id="UP000478052"/>
    </source>
</evidence>
<gene>
    <name evidence="1" type="ORF">FWK35_00010106</name>
</gene>
<feature type="non-terminal residue" evidence="1">
    <location>
        <position position="1"/>
    </location>
</feature>
<organism evidence="1 2">
    <name type="scientific">Aphis craccivora</name>
    <name type="common">Cowpea aphid</name>
    <dbReference type="NCBI Taxonomy" id="307492"/>
    <lineage>
        <taxon>Eukaryota</taxon>
        <taxon>Metazoa</taxon>
        <taxon>Ecdysozoa</taxon>
        <taxon>Arthropoda</taxon>
        <taxon>Hexapoda</taxon>
        <taxon>Insecta</taxon>
        <taxon>Pterygota</taxon>
        <taxon>Neoptera</taxon>
        <taxon>Paraneoptera</taxon>
        <taxon>Hemiptera</taxon>
        <taxon>Sternorrhyncha</taxon>
        <taxon>Aphidomorpha</taxon>
        <taxon>Aphidoidea</taxon>
        <taxon>Aphididae</taxon>
        <taxon>Aphidini</taxon>
        <taxon>Aphis</taxon>
        <taxon>Aphis</taxon>
    </lineage>
</organism>
<evidence type="ECO:0000313" key="1">
    <source>
        <dbReference type="EMBL" id="KAF0761536.1"/>
    </source>
</evidence>
<reference evidence="1 2" key="1">
    <citation type="submission" date="2019-08" db="EMBL/GenBank/DDBJ databases">
        <title>Whole genome of Aphis craccivora.</title>
        <authorList>
            <person name="Voronova N.V."/>
            <person name="Shulinski R.S."/>
            <person name="Bandarenka Y.V."/>
            <person name="Zhorov D.G."/>
            <person name="Warner D."/>
        </authorList>
    </citation>
    <scope>NUCLEOTIDE SEQUENCE [LARGE SCALE GENOMIC DNA]</scope>
    <source>
        <strain evidence="1">180601</strain>
        <tissue evidence="1">Whole Body</tissue>
    </source>
</reference>
<feature type="non-terminal residue" evidence="1">
    <location>
        <position position="90"/>
    </location>
</feature>